<dbReference type="Proteomes" id="UP000718564">
    <property type="component" value="Unassembled WGS sequence"/>
</dbReference>
<proteinExistence type="predicted"/>
<keyword evidence="2" id="KW-1185">Reference proteome</keyword>
<protein>
    <recommendedName>
        <fullName evidence="3">NACHT-NTPase and P-loop NTPases N-terminal domain-containing protein</fullName>
    </recommendedName>
</protein>
<evidence type="ECO:0008006" key="3">
    <source>
        <dbReference type="Google" id="ProtNLM"/>
    </source>
</evidence>
<name>A0ABX1PC09_9CYAN</name>
<comment type="caution">
    <text evidence="1">The sequence shown here is derived from an EMBL/GenBank/DDBJ whole genome shotgun (WGS) entry which is preliminary data.</text>
</comment>
<evidence type="ECO:0000313" key="1">
    <source>
        <dbReference type="EMBL" id="NMG21498.1"/>
    </source>
</evidence>
<gene>
    <name evidence="1" type="ORF">DP116_19405</name>
</gene>
<sequence length="146" mass="15948">MEPATLTAAAIATLAFSKAIEKTAETLTASVLNKLNNLREKIFHRFKDTQKLKDTLAKAQKEGSKADVDLIAAYLQVAMDTDDKFAQDIQQLAQEINQEINIGNIEGRNVQNVYGGEAFQSNDANAPTFQGGSGHNITFNYNNPNS</sequence>
<evidence type="ECO:0000313" key="2">
    <source>
        <dbReference type="Proteomes" id="UP000718564"/>
    </source>
</evidence>
<organism evidence="1 2">
    <name type="scientific">Brasilonema bromeliae SPC951</name>
    <dbReference type="NCBI Taxonomy" id="385972"/>
    <lineage>
        <taxon>Bacteria</taxon>
        <taxon>Bacillati</taxon>
        <taxon>Cyanobacteriota</taxon>
        <taxon>Cyanophyceae</taxon>
        <taxon>Nostocales</taxon>
        <taxon>Scytonemataceae</taxon>
        <taxon>Brasilonema</taxon>
        <taxon>Bromeliae group (in: Brasilonema)</taxon>
    </lineage>
</organism>
<accession>A0ABX1PC09</accession>
<dbReference type="RefSeq" id="WP_169156734.1">
    <property type="nucleotide sequence ID" value="NZ_CAWPJE010000162.1"/>
</dbReference>
<reference evidence="1 2" key="1">
    <citation type="submission" date="2018-06" db="EMBL/GenBank/DDBJ databases">
        <title>Comparative genomics of Brasilonema spp. strains.</title>
        <authorList>
            <person name="Alvarenga D.O."/>
            <person name="Fiore M.F."/>
            <person name="Varani A.M."/>
        </authorList>
    </citation>
    <scope>NUCLEOTIDE SEQUENCE [LARGE SCALE GENOMIC DNA]</scope>
    <source>
        <strain evidence="1 2">SPC951</strain>
    </source>
</reference>
<dbReference type="EMBL" id="QMEB01000168">
    <property type="protein sequence ID" value="NMG21498.1"/>
    <property type="molecule type" value="Genomic_DNA"/>
</dbReference>